<evidence type="ECO:0000313" key="3">
    <source>
        <dbReference type="EMBL" id="RXX19906.1"/>
    </source>
</evidence>
<dbReference type="Proteomes" id="UP000289921">
    <property type="component" value="Unassembled WGS sequence"/>
</dbReference>
<proteinExistence type="predicted"/>
<evidence type="ECO:0000313" key="4">
    <source>
        <dbReference type="Proteomes" id="UP000289921"/>
    </source>
</evidence>
<accession>A0A4Q2FLH4</accession>
<keyword evidence="2 3" id="KW-0503">Monooxygenase</keyword>
<dbReference type="PROSITE" id="PS51257">
    <property type="entry name" value="PROKAR_LIPOPROTEIN"/>
    <property type="match status" value="1"/>
</dbReference>
<dbReference type="AlphaFoldDB" id="A0A4Q2FLH4"/>
<dbReference type="Gene3D" id="3.50.50.60">
    <property type="entry name" value="FAD/NAD(P)-binding domain"/>
    <property type="match status" value="1"/>
</dbReference>
<dbReference type="EMBL" id="QEWK01000042">
    <property type="protein sequence ID" value="RXX19906.1"/>
    <property type="molecule type" value="Genomic_DNA"/>
</dbReference>
<gene>
    <name evidence="3" type="ORF">DF217_10255</name>
</gene>
<dbReference type="InterPro" id="IPR050493">
    <property type="entry name" value="FAD-dep_Monooxygenase_BioMet"/>
</dbReference>
<dbReference type="PANTHER" id="PTHR13789">
    <property type="entry name" value="MONOOXYGENASE"/>
    <property type="match status" value="1"/>
</dbReference>
<feature type="non-terminal residue" evidence="3">
    <location>
        <position position="136"/>
    </location>
</feature>
<keyword evidence="1" id="KW-0560">Oxidoreductase</keyword>
<sequence>MKIVIAGAGIGGLAAAACLKAAGFEVELYERARELRAVGSALSLMPNALTALERVGVRPDLTRAQAFDSLRFLTRRGRPIRAIDFGGLARQLGQPSLAIHRASLQQALLEQARDCRIELGVSATGYLRHADGEGVT</sequence>
<organism evidence="3 4">
    <name type="scientific">Streptococcus oralis</name>
    <dbReference type="NCBI Taxonomy" id="1303"/>
    <lineage>
        <taxon>Bacteria</taxon>
        <taxon>Bacillati</taxon>
        <taxon>Bacillota</taxon>
        <taxon>Bacilli</taxon>
        <taxon>Lactobacillales</taxon>
        <taxon>Streptococcaceae</taxon>
        <taxon>Streptococcus</taxon>
    </lineage>
</organism>
<evidence type="ECO:0000256" key="1">
    <source>
        <dbReference type="ARBA" id="ARBA00023002"/>
    </source>
</evidence>
<dbReference type="GO" id="GO:0004497">
    <property type="term" value="F:monooxygenase activity"/>
    <property type="evidence" value="ECO:0007669"/>
    <property type="project" value="UniProtKB-KW"/>
</dbReference>
<dbReference type="Pfam" id="PF13450">
    <property type="entry name" value="NAD_binding_8"/>
    <property type="match status" value="1"/>
</dbReference>
<evidence type="ECO:0000256" key="2">
    <source>
        <dbReference type="ARBA" id="ARBA00023033"/>
    </source>
</evidence>
<name>A0A4Q2FLH4_STROR</name>
<reference evidence="3 4" key="1">
    <citation type="submission" date="2018-05" db="EMBL/GenBank/DDBJ databases">
        <title>Streptococcus from otitis media.</title>
        <authorList>
            <person name="Wayes A.M."/>
            <person name="Jakubovics N.S."/>
        </authorList>
    </citation>
    <scope>NUCLEOTIDE SEQUENCE [LARGE SCALE GENOMIC DNA]</scope>
    <source>
        <strain evidence="3 4">NU39</strain>
    </source>
</reference>
<dbReference type="PANTHER" id="PTHR13789:SF309">
    <property type="entry name" value="PUTATIVE (AFU_ORTHOLOGUE AFUA_6G14510)-RELATED"/>
    <property type="match status" value="1"/>
</dbReference>
<comment type="caution">
    <text evidence="3">The sequence shown here is derived from an EMBL/GenBank/DDBJ whole genome shotgun (WGS) entry which is preliminary data.</text>
</comment>
<dbReference type="SUPFAM" id="SSF51905">
    <property type="entry name" value="FAD/NAD(P)-binding domain"/>
    <property type="match status" value="1"/>
</dbReference>
<protein>
    <submittedName>
        <fullName evidence="3">FAD-dependent monooxygenase</fullName>
    </submittedName>
</protein>
<dbReference type="InterPro" id="IPR036188">
    <property type="entry name" value="FAD/NAD-bd_sf"/>
</dbReference>